<protein>
    <submittedName>
        <fullName evidence="1">Uncharacterized protein</fullName>
    </submittedName>
</protein>
<gene>
    <name evidence="1" type="ORF">Cri9333_4250</name>
</gene>
<dbReference type="AlphaFoldDB" id="K9W5J1"/>
<accession>K9W5J1</accession>
<dbReference type="STRING" id="1173022.Cri9333_4250"/>
<dbReference type="eggNOG" id="ENOG5031MCC">
    <property type="taxonomic scope" value="Bacteria"/>
</dbReference>
<keyword evidence="2" id="KW-1185">Reference proteome</keyword>
<dbReference type="KEGG" id="cep:Cri9333_4250"/>
<dbReference type="EMBL" id="CP003620">
    <property type="protein sequence ID" value="AFZ15039.1"/>
    <property type="molecule type" value="Genomic_DNA"/>
</dbReference>
<evidence type="ECO:0000313" key="2">
    <source>
        <dbReference type="Proteomes" id="UP000010472"/>
    </source>
</evidence>
<proteinExistence type="predicted"/>
<organism evidence="1 2">
    <name type="scientific">Crinalium epipsammum PCC 9333</name>
    <dbReference type="NCBI Taxonomy" id="1173022"/>
    <lineage>
        <taxon>Bacteria</taxon>
        <taxon>Bacillati</taxon>
        <taxon>Cyanobacteriota</taxon>
        <taxon>Cyanophyceae</taxon>
        <taxon>Gomontiellales</taxon>
        <taxon>Gomontiellaceae</taxon>
        <taxon>Crinalium</taxon>
    </lineage>
</organism>
<name>K9W5J1_9CYAN</name>
<dbReference type="Proteomes" id="UP000010472">
    <property type="component" value="Chromosome"/>
</dbReference>
<dbReference type="HOGENOM" id="CLU_141604_0_0_3"/>
<sequence>MNLDKQIQYLIKNAPQDGTPEVMAAIAPILKQLATQLRHLEYFISQTPDQGWVMTTLSNRAQPDVEKNVVYAFPTLTDAKNFQAMTPKLIARKIPVTHILFQLVAMETVDSLVFLRHRVIWHLVQKYVEQIYKI</sequence>
<evidence type="ECO:0000313" key="1">
    <source>
        <dbReference type="EMBL" id="AFZ15039.1"/>
    </source>
</evidence>
<reference evidence="1 2" key="1">
    <citation type="submission" date="2012-06" db="EMBL/GenBank/DDBJ databases">
        <title>Finished chromosome of genome of Crinalium epipsammum PCC 9333.</title>
        <authorList>
            <consortium name="US DOE Joint Genome Institute"/>
            <person name="Gugger M."/>
            <person name="Coursin T."/>
            <person name="Rippka R."/>
            <person name="Tandeau De Marsac N."/>
            <person name="Huntemann M."/>
            <person name="Wei C.-L."/>
            <person name="Han J."/>
            <person name="Detter J.C."/>
            <person name="Han C."/>
            <person name="Tapia R."/>
            <person name="Davenport K."/>
            <person name="Daligault H."/>
            <person name="Erkkila T."/>
            <person name="Gu W."/>
            <person name="Munk A.C.C."/>
            <person name="Teshima H."/>
            <person name="Xu Y."/>
            <person name="Chain P."/>
            <person name="Chen A."/>
            <person name="Krypides N."/>
            <person name="Mavromatis K."/>
            <person name="Markowitz V."/>
            <person name="Szeto E."/>
            <person name="Ivanova N."/>
            <person name="Mikhailova N."/>
            <person name="Ovchinnikova G."/>
            <person name="Pagani I."/>
            <person name="Pati A."/>
            <person name="Goodwin L."/>
            <person name="Peters L."/>
            <person name="Pitluck S."/>
            <person name="Woyke T."/>
            <person name="Kerfeld C."/>
        </authorList>
    </citation>
    <scope>NUCLEOTIDE SEQUENCE [LARGE SCALE GENOMIC DNA]</scope>
    <source>
        <strain evidence="1 2">PCC 9333</strain>
    </source>
</reference>
<dbReference type="RefSeq" id="WP_015205133.1">
    <property type="nucleotide sequence ID" value="NC_019753.1"/>
</dbReference>